<gene>
    <name evidence="1" type="ORF">AABB29_17520</name>
</gene>
<accession>A0ABZ2V2H6</accession>
<evidence type="ECO:0000313" key="2">
    <source>
        <dbReference type="Proteomes" id="UP001440612"/>
    </source>
</evidence>
<evidence type="ECO:0000313" key="1">
    <source>
        <dbReference type="EMBL" id="WZC48621.1"/>
    </source>
</evidence>
<dbReference type="RefSeq" id="WP_341366735.1">
    <property type="nucleotide sequence ID" value="NZ_CP150951.2"/>
</dbReference>
<protein>
    <submittedName>
        <fullName evidence="1">Uncharacterized protein</fullName>
    </submittedName>
</protein>
<organism evidence="1 2">
    <name type="scientific">Yoonia phaeophyticola</name>
    <dbReference type="NCBI Taxonomy" id="3137369"/>
    <lineage>
        <taxon>Bacteria</taxon>
        <taxon>Pseudomonadati</taxon>
        <taxon>Pseudomonadota</taxon>
        <taxon>Alphaproteobacteria</taxon>
        <taxon>Rhodobacterales</taxon>
        <taxon>Paracoccaceae</taxon>
        <taxon>Yoonia</taxon>
    </lineage>
</organism>
<sequence length="224" mass="25087">MRGLKDRIWDNIPSVKMPTLGKTVDIPVYVIHNSPDPEDYFFIFDFEQFVERSRSGMFVRPRLKVWAGRSDFARGAFARQFRESFSHEFEQARQANAKGREGGSGWLDWGLAAGSIPEAIGVFAAYVVLLVASSAGKVVWTALPIPRFLRGKSDAEKMESQIIETQSKVDAALAGLEITLHDDLHKHATRSGAKVSTTGMTKDDWPLPAFVTDHLTDRTSTSWW</sequence>
<reference evidence="2" key="1">
    <citation type="submission" date="2024-04" db="EMBL/GenBank/DDBJ databases">
        <title>Phylogenomic analyses of a clade within the roseobacter group suggest taxonomic reassignments of species of the genera Aestuariivita, Citreicella, Loktanella, Nautella, Pelagibaca, Ruegeria, Thalassobius, Thiobacimonas and Tropicibacter, and the proposal o.</title>
        <authorList>
            <person name="Jeon C.O."/>
        </authorList>
    </citation>
    <scope>NUCLEOTIDE SEQUENCE [LARGE SCALE GENOMIC DNA]</scope>
    <source>
        <strain evidence="2">BS5-3</strain>
    </source>
</reference>
<keyword evidence="2" id="KW-1185">Reference proteome</keyword>
<proteinExistence type="predicted"/>
<dbReference type="EMBL" id="CP150951">
    <property type="protein sequence ID" value="WZC48621.1"/>
    <property type="molecule type" value="Genomic_DNA"/>
</dbReference>
<name>A0ABZ2V2H6_9RHOB</name>
<dbReference type="Proteomes" id="UP001440612">
    <property type="component" value="Chromosome"/>
</dbReference>